<protein>
    <submittedName>
        <fullName evidence="1">Uncharacterized protein</fullName>
    </submittedName>
</protein>
<accession>E0XL30</accession>
<name>E0XL30_HEV</name>
<dbReference type="EMBL" id="GU345043">
    <property type="protein sequence ID" value="ADM35759.1"/>
    <property type="molecule type" value="Genomic_RNA"/>
</dbReference>
<evidence type="ECO:0000313" key="2">
    <source>
        <dbReference type="Proteomes" id="UP000146122"/>
    </source>
</evidence>
<reference evidence="1 2" key="1">
    <citation type="journal article" date="2010" name="Emerg. Infect. Dis.">
        <title>Novel hepatitis E virus genotype in Norway rats, Germany.</title>
        <authorList>
            <person name="Johne R."/>
            <person name="Heckel G."/>
            <person name="Plenge-Bonig A."/>
            <person name="Kindler E."/>
            <person name="Maresch C."/>
            <person name="Reetz J."/>
            <person name="Schielke A."/>
            <person name="Ulrich R.G."/>
        </authorList>
    </citation>
    <scope>NUCLEOTIDE SEQUENCE [LARGE SCALE GENOMIC DNA]</scope>
    <source>
        <strain evidence="1">R68</strain>
    </source>
</reference>
<evidence type="ECO:0000313" key="1">
    <source>
        <dbReference type="EMBL" id="ADM35759.1"/>
    </source>
</evidence>
<organism evidence="1 2">
    <name type="scientific">Hepatitis E virus rat/R68/DEU/2009</name>
    <dbReference type="NCBI Taxonomy" id="879095"/>
    <lineage>
        <taxon>Viruses</taxon>
        <taxon>Riboviria</taxon>
        <taxon>Orthornavirae</taxon>
        <taxon>Kitrinoviricota</taxon>
        <taxon>Alsuviricetes</taxon>
        <taxon>Hepelivirales</taxon>
        <taxon>Hepeviridae</taxon>
        <taxon>Orthohepevirinae</taxon>
        <taxon>Paslahepevirus</taxon>
        <taxon>Hepatitis E virus</taxon>
    </lineage>
</organism>
<sequence>MVRCYTRRHIPALYTINCHLWVRSVFGSRAQPRLVTHIITTPPTLIVCGSGGMGPLKLIFMFLLILLCWALDLLISPDWELSAPVRLSRRQ</sequence>
<dbReference type="Proteomes" id="UP000146122">
    <property type="component" value="Genome"/>
</dbReference>
<proteinExistence type="predicted"/>